<dbReference type="PANTHER" id="PTHR25462">
    <property type="entry name" value="BONUS, ISOFORM C-RELATED"/>
    <property type="match status" value="1"/>
</dbReference>
<dbReference type="Proteomes" id="UP000828390">
    <property type="component" value="Unassembled WGS sequence"/>
</dbReference>
<reference evidence="3" key="1">
    <citation type="journal article" date="2019" name="bioRxiv">
        <title>The Genome of the Zebra Mussel, Dreissena polymorpha: A Resource for Invasive Species Research.</title>
        <authorList>
            <person name="McCartney M.A."/>
            <person name="Auch B."/>
            <person name="Kono T."/>
            <person name="Mallez S."/>
            <person name="Zhang Y."/>
            <person name="Obille A."/>
            <person name="Becker A."/>
            <person name="Abrahante J.E."/>
            <person name="Garbe J."/>
            <person name="Badalamenti J.P."/>
            <person name="Herman A."/>
            <person name="Mangelson H."/>
            <person name="Liachko I."/>
            <person name="Sullivan S."/>
            <person name="Sone E.D."/>
            <person name="Koren S."/>
            <person name="Silverstein K.A.T."/>
            <person name="Beckman K.B."/>
            <person name="Gohl D.M."/>
        </authorList>
    </citation>
    <scope>NUCLEOTIDE SEQUENCE</scope>
    <source>
        <strain evidence="3">Duluth1</strain>
        <tissue evidence="3">Whole animal</tissue>
    </source>
</reference>
<evidence type="ECO:0000259" key="2">
    <source>
        <dbReference type="PROSITE" id="PS50119"/>
    </source>
</evidence>
<keyword evidence="4" id="KW-1185">Reference proteome</keyword>
<comment type="caution">
    <text evidence="3">The sequence shown here is derived from an EMBL/GenBank/DDBJ whole genome shotgun (WGS) entry which is preliminary data.</text>
</comment>
<reference evidence="3" key="2">
    <citation type="submission" date="2020-11" db="EMBL/GenBank/DDBJ databases">
        <authorList>
            <person name="McCartney M.A."/>
            <person name="Auch B."/>
            <person name="Kono T."/>
            <person name="Mallez S."/>
            <person name="Becker A."/>
            <person name="Gohl D.M."/>
            <person name="Silverstein K.A.T."/>
            <person name="Koren S."/>
            <person name="Bechman K.B."/>
            <person name="Herman A."/>
            <person name="Abrahante J.E."/>
            <person name="Garbe J."/>
        </authorList>
    </citation>
    <scope>NUCLEOTIDE SEQUENCE</scope>
    <source>
        <strain evidence="3">Duluth1</strain>
        <tissue evidence="3">Whole animal</tissue>
    </source>
</reference>
<dbReference type="Gene3D" id="3.30.160.60">
    <property type="entry name" value="Classic Zinc Finger"/>
    <property type="match status" value="1"/>
</dbReference>
<evidence type="ECO:0000256" key="1">
    <source>
        <dbReference type="PROSITE-ProRule" id="PRU00024"/>
    </source>
</evidence>
<evidence type="ECO:0000313" key="4">
    <source>
        <dbReference type="Proteomes" id="UP000828390"/>
    </source>
</evidence>
<gene>
    <name evidence="3" type="ORF">DPMN_134277</name>
</gene>
<dbReference type="PROSITE" id="PS50119">
    <property type="entry name" value="ZF_BBOX"/>
    <property type="match status" value="1"/>
</dbReference>
<proteinExistence type="predicted"/>
<evidence type="ECO:0000313" key="3">
    <source>
        <dbReference type="EMBL" id="KAH3805967.1"/>
    </source>
</evidence>
<accession>A0A9D4G1R0</accession>
<organism evidence="3 4">
    <name type="scientific">Dreissena polymorpha</name>
    <name type="common">Zebra mussel</name>
    <name type="synonym">Mytilus polymorpha</name>
    <dbReference type="NCBI Taxonomy" id="45954"/>
    <lineage>
        <taxon>Eukaryota</taxon>
        <taxon>Metazoa</taxon>
        <taxon>Spiralia</taxon>
        <taxon>Lophotrochozoa</taxon>
        <taxon>Mollusca</taxon>
        <taxon>Bivalvia</taxon>
        <taxon>Autobranchia</taxon>
        <taxon>Heteroconchia</taxon>
        <taxon>Euheterodonta</taxon>
        <taxon>Imparidentia</taxon>
        <taxon>Neoheterodontei</taxon>
        <taxon>Myida</taxon>
        <taxon>Dreissenoidea</taxon>
        <taxon>Dreissenidae</taxon>
        <taxon>Dreissena</taxon>
    </lineage>
</organism>
<dbReference type="SUPFAM" id="SSF57845">
    <property type="entry name" value="B-box zinc-binding domain"/>
    <property type="match status" value="1"/>
</dbReference>
<dbReference type="InterPro" id="IPR047153">
    <property type="entry name" value="TRIM45/56/19-like"/>
</dbReference>
<sequence>MTSAESNRGNASDFIGECYVSQSCEPCLKTGTSKAARLFCKDCQEFLCETCRNPHIAYKSGQHGMVIIQESEPSHVALDMKGMDICNDHGKAFEFFCEDHLKLCCTICVITHRRCDELDEISTISSRKLAELDTLKQCLLKLEADTDAYVIECKQSEKQLTESFRDISKEVEYLGDRCIKQIEEAKRSFMTKANALKNEEVNRLNDKHAANTKVKDEINDILSMFSAISKQGTFQQKCIFSKQIEEKYKTIVSDINEQRTMHVSKKVTLSYPKELSSFLEMGENIVKVKLERTGII</sequence>
<dbReference type="EMBL" id="JAIWYP010000006">
    <property type="protein sequence ID" value="KAH3805967.1"/>
    <property type="molecule type" value="Genomic_DNA"/>
</dbReference>
<dbReference type="InterPro" id="IPR000315">
    <property type="entry name" value="Znf_B-box"/>
</dbReference>
<dbReference type="GO" id="GO:0008270">
    <property type="term" value="F:zinc ion binding"/>
    <property type="evidence" value="ECO:0007669"/>
    <property type="project" value="UniProtKB-KW"/>
</dbReference>
<dbReference type="AlphaFoldDB" id="A0A9D4G1R0"/>
<dbReference type="PANTHER" id="PTHR25462:SF296">
    <property type="entry name" value="MEIOTIC P26, ISOFORM F"/>
    <property type="match status" value="1"/>
</dbReference>
<protein>
    <recommendedName>
        <fullName evidence="2">B box-type domain-containing protein</fullName>
    </recommendedName>
</protein>
<keyword evidence="1" id="KW-0863">Zinc-finger</keyword>
<feature type="domain" description="B box-type" evidence="2">
    <location>
        <begin position="22"/>
        <end position="68"/>
    </location>
</feature>
<keyword evidence="1" id="KW-0862">Zinc</keyword>
<keyword evidence="1" id="KW-0479">Metal-binding</keyword>
<name>A0A9D4G1R0_DREPO</name>